<dbReference type="PANTHER" id="PTHR21468:SF1">
    <property type="entry name" value="COILED-COIL DOMAIN-CONTAINING PROTEIN 83"/>
    <property type="match status" value="1"/>
</dbReference>
<evidence type="ECO:0000256" key="1">
    <source>
        <dbReference type="SAM" id="Coils"/>
    </source>
</evidence>
<evidence type="ECO:0000313" key="2">
    <source>
        <dbReference type="Ensembl" id="ENSGMOP00000001234.2"/>
    </source>
</evidence>
<reference evidence="2" key="1">
    <citation type="submission" date="2025-08" db="UniProtKB">
        <authorList>
            <consortium name="Ensembl"/>
        </authorList>
    </citation>
    <scope>IDENTIFICATION</scope>
</reference>
<gene>
    <name evidence="2" type="primary">ccdc83</name>
</gene>
<dbReference type="GeneTree" id="ENSGT00390000013087"/>
<keyword evidence="1" id="KW-0175">Coiled coil</keyword>
<dbReference type="AlphaFoldDB" id="A0A8C5F3R4"/>
<evidence type="ECO:0000313" key="3">
    <source>
        <dbReference type="Proteomes" id="UP000694546"/>
    </source>
</evidence>
<keyword evidence="3" id="KW-1185">Reference proteome</keyword>
<sequence>MVLTIDVSEMSEPSVDEKNTTAKSYIEFRVQLKRKDIQDLLGEIDQLETKKLRNVKLLQQLKSEQDNQMRLLLKQVKEQEKKLAQKELAHLKQLEQDKDAALSKKAEVEDVQRRLSDVEREVLERLAQCQELRDYRDRGVHQHQAQITQLEEEHERMQLDAATAAEHIKSQLSLTLRIIEMGTAQAIKDNRLAEEMKNNELNMDESQRAAHRDNEWLREKVSAYREEVSALELSVQGMEEENVGHCDWLFDQRLKRLSISRICHWEQNNE</sequence>
<feature type="coiled-coil region" evidence="1">
    <location>
        <begin position="30"/>
        <end position="167"/>
    </location>
</feature>
<protein>
    <submittedName>
        <fullName evidence="2">Uncharacterized protein</fullName>
    </submittedName>
</protein>
<proteinExistence type="predicted"/>
<name>A0A8C5F3R4_GADMO</name>
<accession>A0A8C5F3R4</accession>
<dbReference type="InterPro" id="IPR026702">
    <property type="entry name" value="CCDC83"/>
</dbReference>
<dbReference type="PANTHER" id="PTHR21468">
    <property type="entry name" value="HSD9"/>
    <property type="match status" value="1"/>
</dbReference>
<dbReference type="Proteomes" id="UP000694546">
    <property type="component" value="Chromosome 7"/>
</dbReference>
<reference evidence="2" key="2">
    <citation type="submission" date="2025-09" db="UniProtKB">
        <authorList>
            <consortium name="Ensembl"/>
        </authorList>
    </citation>
    <scope>IDENTIFICATION</scope>
</reference>
<organism evidence="2 3">
    <name type="scientific">Gadus morhua</name>
    <name type="common">Atlantic cod</name>
    <dbReference type="NCBI Taxonomy" id="8049"/>
    <lineage>
        <taxon>Eukaryota</taxon>
        <taxon>Metazoa</taxon>
        <taxon>Chordata</taxon>
        <taxon>Craniata</taxon>
        <taxon>Vertebrata</taxon>
        <taxon>Euteleostomi</taxon>
        <taxon>Actinopterygii</taxon>
        <taxon>Neopterygii</taxon>
        <taxon>Teleostei</taxon>
        <taxon>Neoteleostei</taxon>
        <taxon>Acanthomorphata</taxon>
        <taxon>Zeiogadaria</taxon>
        <taxon>Gadariae</taxon>
        <taxon>Gadiformes</taxon>
        <taxon>Gadoidei</taxon>
        <taxon>Gadidae</taxon>
        <taxon>Gadus</taxon>
    </lineage>
</organism>
<dbReference type="Ensembl" id="ENSGMOT00000001280.2">
    <property type="protein sequence ID" value="ENSGMOP00000001234.2"/>
    <property type="gene ID" value="ENSGMOG00000001181.2"/>
</dbReference>